<keyword evidence="1" id="KW-0472">Membrane</keyword>
<keyword evidence="4" id="KW-1185">Reference proteome</keyword>
<proteinExistence type="predicted"/>
<keyword evidence="1" id="KW-0812">Transmembrane</keyword>
<dbReference type="Pfam" id="PF13239">
    <property type="entry name" value="2TM"/>
    <property type="match status" value="1"/>
</dbReference>
<dbReference type="AlphaFoldDB" id="A0A1H9IYZ7"/>
<organism evidence="3 4">
    <name type="scientific">Flavobacterium frigoris</name>
    <dbReference type="NCBI Taxonomy" id="229204"/>
    <lineage>
        <taxon>Bacteria</taxon>
        <taxon>Pseudomonadati</taxon>
        <taxon>Bacteroidota</taxon>
        <taxon>Flavobacteriia</taxon>
        <taxon>Flavobacteriales</taxon>
        <taxon>Flavobacteriaceae</taxon>
        <taxon>Flavobacterium</taxon>
    </lineage>
</organism>
<reference evidence="4" key="1">
    <citation type="submission" date="2016-10" db="EMBL/GenBank/DDBJ databases">
        <authorList>
            <person name="Varghese N."/>
            <person name="Submissions S."/>
        </authorList>
    </citation>
    <scope>NUCLEOTIDE SEQUENCE [LARGE SCALE GENOMIC DNA]</scope>
    <source>
        <strain evidence="4">DSM 15719</strain>
    </source>
</reference>
<evidence type="ECO:0000313" key="4">
    <source>
        <dbReference type="Proteomes" id="UP000183658"/>
    </source>
</evidence>
<feature type="transmembrane region" description="Helical" evidence="1">
    <location>
        <begin position="28"/>
        <end position="49"/>
    </location>
</feature>
<evidence type="ECO:0000313" key="3">
    <source>
        <dbReference type="EMBL" id="SEQ79739.1"/>
    </source>
</evidence>
<keyword evidence="1" id="KW-1133">Transmembrane helix</keyword>
<accession>A0A1H9IYZ7</accession>
<feature type="domain" description="2TM" evidence="2">
    <location>
        <begin position="17"/>
        <end position="95"/>
    </location>
</feature>
<evidence type="ECO:0000256" key="1">
    <source>
        <dbReference type="SAM" id="Phobius"/>
    </source>
</evidence>
<dbReference type="Proteomes" id="UP000183658">
    <property type="component" value="Unassembled WGS sequence"/>
</dbReference>
<evidence type="ECO:0000259" key="2">
    <source>
        <dbReference type="Pfam" id="PF13239"/>
    </source>
</evidence>
<name>A0A1H9IYZ7_FLAFI</name>
<dbReference type="InterPro" id="IPR025698">
    <property type="entry name" value="2TM_dom"/>
</dbReference>
<feature type="transmembrane region" description="Helical" evidence="1">
    <location>
        <begin position="55"/>
        <end position="75"/>
    </location>
</feature>
<gene>
    <name evidence="3" type="ORF">SAMN05444355_104157</name>
</gene>
<protein>
    <submittedName>
        <fullName evidence="3">2TM domain-containing protein</fullName>
    </submittedName>
</protein>
<dbReference type="EMBL" id="FOFZ01000004">
    <property type="protein sequence ID" value="SEQ79739.1"/>
    <property type="molecule type" value="Genomic_DNA"/>
</dbReference>
<sequence>MAVIMENTYQQKERYFKAKNRVDKIKGFYGNLSSYVFVNLGLLALNLWTSPDHLWFYWPLLGWGIGVIIHGMKVFNYLPFFNQDWEEQKIKELMEEEQETRKQNNYK</sequence>